<organism evidence="1 2">
    <name type="scientific">Paractinoplanes toevensis</name>
    <dbReference type="NCBI Taxonomy" id="571911"/>
    <lineage>
        <taxon>Bacteria</taxon>
        <taxon>Bacillati</taxon>
        <taxon>Actinomycetota</taxon>
        <taxon>Actinomycetes</taxon>
        <taxon>Micromonosporales</taxon>
        <taxon>Micromonosporaceae</taxon>
        <taxon>Paractinoplanes</taxon>
    </lineage>
</organism>
<evidence type="ECO:0000313" key="1">
    <source>
        <dbReference type="EMBL" id="GIM88803.1"/>
    </source>
</evidence>
<accession>A0A919W369</accession>
<sequence length="59" mass="6669">MNGEILNAMARLGGQYAAMGMIPRSDEVDDEPRHDEFCLGDPRQPCDRECGCWCHGDLW</sequence>
<dbReference type="RefSeq" id="WP_213004785.1">
    <property type="nucleotide sequence ID" value="NZ_BOQN01000007.1"/>
</dbReference>
<gene>
    <name evidence="1" type="ORF">Ato02nite_005960</name>
</gene>
<dbReference type="EMBL" id="BOQN01000007">
    <property type="protein sequence ID" value="GIM88803.1"/>
    <property type="molecule type" value="Genomic_DNA"/>
</dbReference>
<dbReference type="AlphaFoldDB" id="A0A919W369"/>
<dbReference type="Proteomes" id="UP000677082">
    <property type="component" value="Unassembled WGS sequence"/>
</dbReference>
<keyword evidence="2" id="KW-1185">Reference proteome</keyword>
<protein>
    <submittedName>
        <fullName evidence="1">Uncharacterized protein</fullName>
    </submittedName>
</protein>
<proteinExistence type="predicted"/>
<evidence type="ECO:0000313" key="2">
    <source>
        <dbReference type="Proteomes" id="UP000677082"/>
    </source>
</evidence>
<comment type="caution">
    <text evidence="1">The sequence shown here is derived from an EMBL/GenBank/DDBJ whole genome shotgun (WGS) entry which is preliminary data.</text>
</comment>
<name>A0A919W369_9ACTN</name>
<reference evidence="1 2" key="1">
    <citation type="submission" date="2021-03" db="EMBL/GenBank/DDBJ databases">
        <title>Whole genome shotgun sequence of Actinoplanes toevensis NBRC 105298.</title>
        <authorList>
            <person name="Komaki H."/>
            <person name="Tamura T."/>
        </authorList>
    </citation>
    <scope>NUCLEOTIDE SEQUENCE [LARGE SCALE GENOMIC DNA]</scope>
    <source>
        <strain evidence="1 2">NBRC 105298</strain>
    </source>
</reference>